<accession>A0ACC0X4X7</accession>
<dbReference type="EMBL" id="CM047749">
    <property type="protein sequence ID" value="KAJ0010668.1"/>
    <property type="molecule type" value="Genomic_DNA"/>
</dbReference>
<keyword evidence="2" id="KW-1185">Reference proteome</keyword>
<dbReference type="Proteomes" id="UP001163603">
    <property type="component" value="Chromosome 14"/>
</dbReference>
<protein>
    <submittedName>
        <fullName evidence="1">Uncharacterized protein</fullName>
    </submittedName>
</protein>
<proteinExistence type="predicted"/>
<evidence type="ECO:0000313" key="2">
    <source>
        <dbReference type="Proteomes" id="UP001163603"/>
    </source>
</evidence>
<organism evidence="1 2">
    <name type="scientific">Pistacia integerrima</name>
    <dbReference type="NCBI Taxonomy" id="434235"/>
    <lineage>
        <taxon>Eukaryota</taxon>
        <taxon>Viridiplantae</taxon>
        <taxon>Streptophyta</taxon>
        <taxon>Embryophyta</taxon>
        <taxon>Tracheophyta</taxon>
        <taxon>Spermatophyta</taxon>
        <taxon>Magnoliopsida</taxon>
        <taxon>eudicotyledons</taxon>
        <taxon>Gunneridae</taxon>
        <taxon>Pentapetalae</taxon>
        <taxon>rosids</taxon>
        <taxon>malvids</taxon>
        <taxon>Sapindales</taxon>
        <taxon>Anacardiaceae</taxon>
        <taxon>Pistacia</taxon>
    </lineage>
</organism>
<comment type="caution">
    <text evidence="1">The sequence shown here is derived from an EMBL/GenBank/DDBJ whole genome shotgun (WGS) entry which is preliminary data.</text>
</comment>
<evidence type="ECO:0000313" key="1">
    <source>
        <dbReference type="EMBL" id="KAJ0010668.1"/>
    </source>
</evidence>
<reference evidence="2" key="1">
    <citation type="journal article" date="2023" name="G3 (Bethesda)">
        <title>Genome assembly and association tests identify interacting loci associated with vigor, precocity, and sex in interspecific pistachio rootstocks.</title>
        <authorList>
            <person name="Palmer W."/>
            <person name="Jacygrad E."/>
            <person name="Sagayaradj S."/>
            <person name="Cavanaugh K."/>
            <person name="Han R."/>
            <person name="Bertier L."/>
            <person name="Beede B."/>
            <person name="Kafkas S."/>
            <person name="Golino D."/>
            <person name="Preece J."/>
            <person name="Michelmore R."/>
        </authorList>
    </citation>
    <scope>NUCLEOTIDE SEQUENCE [LARGE SCALE GENOMIC DNA]</scope>
</reference>
<gene>
    <name evidence="1" type="ORF">Pint_34625</name>
</gene>
<sequence length="294" mass="33494">MKMGSGFAAWNVFLCLLLFMSAYRSCAKEMTDILSLSEELIGHNHDAHHHVHAHHSSHMDHMDPSSMVFFTMKDLKKGNTMPTYFRVNELSDVLPRLLPREEADSIPFSLEQLPFLLKHFSFPKDSTQARAMEHTLKQCENHPIEGEIKLCPTSLESMLDFARSAFSLGTEFKFVNTRRLTKSTTEFQNYTILEVPDQIFAPKMVACHTMPYPYAVFYCHSQETENKAFRVSLVGDNGDRVEAIAVCHMDTSKWSRDHASFRVLGIEPGSSHVCHFFQPDNLIFVPVSSSISNI</sequence>
<name>A0ACC0X4X7_9ROSI</name>